<organism evidence="7 8">
    <name type="scientific">Pristionchus entomophagus</name>
    <dbReference type="NCBI Taxonomy" id="358040"/>
    <lineage>
        <taxon>Eukaryota</taxon>
        <taxon>Metazoa</taxon>
        <taxon>Ecdysozoa</taxon>
        <taxon>Nematoda</taxon>
        <taxon>Chromadorea</taxon>
        <taxon>Rhabditida</taxon>
        <taxon>Rhabditina</taxon>
        <taxon>Diplogasteromorpha</taxon>
        <taxon>Diplogasteroidea</taxon>
        <taxon>Neodiplogasteridae</taxon>
        <taxon>Pristionchus</taxon>
    </lineage>
</organism>
<evidence type="ECO:0000256" key="5">
    <source>
        <dbReference type="PROSITE-ProRule" id="PRU00076"/>
    </source>
</evidence>
<dbReference type="Proteomes" id="UP001432027">
    <property type="component" value="Unassembled WGS sequence"/>
</dbReference>
<gene>
    <name evidence="7" type="ORF">PENTCL1PPCAC_10046</name>
</gene>
<feature type="disulfide bond" evidence="5">
    <location>
        <begin position="141"/>
        <end position="150"/>
    </location>
</feature>
<feature type="domain" description="EGF-like" evidence="6">
    <location>
        <begin position="70"/>
        <end position="107"/>
    </location>
</feature>
<dbReference type="CDD" id="cd00054">
    <property type="entry name" value="EGF_CA"/>
    <property type="match status" value="1"/>
</dbReference>
<dbReference type="PROSITE" id="PS50026">
    <property type="entry name" value="EGF_3"/>
    <property type="match status" value="4"/>
</dbReference>
<feature type="domain" description="EGF-like" evidence="6">
    <location>
        <begin position="1"/>
        <end position="29"/>
    </location>
</feature>
<dbReference type="InterPro" id="IPR018097">
    <property type="entry name" value="EGF_Ca-bd_CS"/>
</dbReference>
<dbReference type="PROSITE" id="PS01187">
    <property type="entry name" value="EGF_CA"/>
    <property type="match status" value="1"/>
</dbReference>
<keyword evidence="2" id="KW-0732">Signal</keyword>
<evidence type="ECO:0000259" key="6">
    <source>
        <dbReference type="PROSITE" id="PS50026"/>
    </source>
</evidence>
<dbReference type="SUPFAM" id="SSF57196">
    <property type="entry name" value="EGF/Laminin"/>
    <property type="match status" value="3"/>
</dbReference>
<dbReference type="PANTHER" id="PTHR12916">
    <property type="entry name" value="CYTOCHROME C OXIDASE POLYPEPTIDE VIC-2"/>
    <property type="match status" value="1"/>
</dbReference>
<dbReference type="AlphaFoldDB" id="A0AAV5SXD8"/>
<dbReference type="InterPro" id="IPR000152">
    <property type="entry name" value="EGF-type_Asp/Asn_hydroxyl_site"/>
</dbReference>
<accession>A0AAV5SXD8</accession>
<feature type="non-terminal residue" evidence="7">
    <location>
        <position position="1"/>
    </location>
</feature>
<dbReference type="EMBL" id="BTSX01000003">
    <property type="protein sequence ID" value="GMS87871.1"/>
    <property type="molecule type" value="Genomic_DNA"/>
</dbReference>
<dbReference type="GO" id="GO:0005509">
    <property type="term" value="F:calcium ion binding"/>
    <property type="evidence" value="ECO:0007669"/>
    <property type="project" value="InterPro"/>
</dbReference>
<evidence type="ECO:0000313" key="8">
    <source>
        <dbReference type="Proteomes" id="UP001432027"/>
    </source>
</evidence>
<name>A0AAV5SXD8_9BILA</name>
<evidence type="ECO:0000256" key="1">
    <source>
        <dbReference type="ARBA" id="ARBA00022536"/>
    </source>
</evidence>
<reference evidence="7" key="1">
    <citation type="submission" date="2023-10" db="EMBL/GenBank/DDBJ databases">
        <title>Genome assembly of Pristionchus species.</title>
        <authorList>
            <person name="Yoshida K."/>
            <person name="Sommer R.J."/>
        </authorList>
    </citation>
    <scope>NUCLEOTIDE SEQUENCE</scope>
    <source>
        <strain evidence="7">RS0144</strain>
    </source>
</reference>
<dbReference type="Pfam" id="PF00008">
    <property type="entry name" value="EGF"/>
    <property type="match status" value="1"/>
</dbReference>
<dbReference type="PANTHER" id="PTHR12916:SF4">
    <property type="entry name" value="UNINFLATABLE, ISOFORM C"/>
    <property type="match status" value="1"/>
</dbReference>
<evidence type="ECO:0000313" key="7">
    <source>
        <dbReference type="EMBL" id="GMS87871.1"/>
    </source>
</evidence>
<keyword evidence="4 5" id="KW-1015">Disulfide bond</keyword>
<feature type="disulfide bond" evidence="5">
    <location>
        <begin position="19"/>
        <end position="28"/>
    </location>
</feature>
<dbReference type="SMART" id="SM00181">
    <property type="entry name" value="EGF"/>
    <property type="match status" value="4"/>
</dbReference>
<keyword evidence="3" id="KW-0677">Repeat</keyword>
<proteinExistence type="predicted"/>
<feature type="domain" description="EGF-like" evidence="6">
    <location>
        <begin position="109"/>
        <end position="151"/>
    </location>
</feature>
<feature type="disulfide bond" evidence="5">
    <location>
        <begin position="97"/>
        <end position="106"/>
    </location>
</feature>
<feature type="domain" description="EGF-like" evidence="6">
    <location>
        <begin position="30"/>
        <end position="69"/>
    </location>
</feature>
<protein>
    <recommendedName>
        <fullName evidence="6">EGF-like domain-containing protein</fullName>
    </recommendedName>
</protein>
<evidence type="ECO:0000256" key="2">
    <source>
        <dbReference type="ARBA" id="ARBA00022729"/>
    </source>
</evidence>
<sequence>ENGAQCLPTEDNSYARCICRAGYSGPKCADKDHCYFAPCKNGGSCAINSTTPDEYKCDCLPNYSGQNCEDFRACSSSPCAANSECTDTSTGEYECGCAAGWQGRNCDQDVNECQVATSKRQVLCQNGGTCVNTAGSYECACLKGTGGFGCATNPDDCNGTYEGPDGMNYTNLCIYLVNDEKRYLFNSLPEYNSIKTKPCEHYSTRTLLDT</sequence>
<evidence type="ECO:0000256" key="4">
    <source>
        <dbReference type="ARBA" id="ARBA00023157"/>
    </source>
</evidence>
<dbReference type="PROSITE" id="PS00010">
    <property type="entry name" value="ASX_HYDROXYL"/>
    <property type="match status" value="1"/>
</dbReference>
<dbReference type="InterPro" id="IPR000742">
    <property type="entry name" value="EGF"/>
</dbReference>
<comment type="caution">
    <text evidence="5">Lacks conserved residue(s) required for the propagation of feature annotation.</text>
</comment>
<keyword evidence="1 5" id="KW-0245">EGF-like domain</keyword>
<dbReference type="InterPro" id="IPR001881">
    <property type="entry name" value="EGF-like_Ca-bd_dom"/>
</dbReference>
<feature type="disulfide bond" evidence="5">
    <location>
        <begin position="59"/>
        <end position="68"/>
    </location>
</feature>
<dbReference type="SMART" id="SM00179">
    <property type="entry name" value="EGF_CA"/>
    <property type="match status" value="3"/>
</dbReference>
<dbReference type="Gene3D" id="2.10.25.10">
    <property type="entry name" value="Laminin"/>
    <property type="match status" value="4"/>
</dbReference>
<dbReference type="PROSITE" id="PS01186">
    <property type="entry name" value="EGF_2"/>
    <property type="match status" value="2"/>
</dbReference>
<dbReference type="PROSITE" id="PS00022">
    <property type="entry name" value="EGF_1"/>
    <property type="match status" value="4"/>
</dbReference>
<keyword evidence="8" id="KW-1185">Reference proteome</keyword>
<comment type="caution">
    <text evidence="7">The sequence shown here is derived from an EMBL/GenBank/DDBJ whole genome shotgun (WGS) entry which is preliminary data.</text>
</comment>
<evidence type="ECO:0000256" key="3">
    <source>
        <dbReference type="ARBA" id="ARBA00022737"/>
    </source>
</evidence>